<name>A0AAD9QAN0_ACRCE</name>
<reference evidence="1" key="1">
    <citation type="journal article" date="2023" name="G3 (Bethesda)">
        <title>Whole genome assembly and annotation of the endangered Caribbean coral Acropora cervicornis.</title>
        <authorList>
            <person name="Selwyn J.D."/>
            <person name="Vollmer S.V."/>
        </authorList>
    </citation>
    <scope>NUCLEOTIDE SEQUENCE</scope>
    <source>
        <strain evidence="1">K2</strain>
    </source>
</reference>
<dbReference type="Proteomes" id="UP001249851">
    <property type="component" value="Unassembled WGS sequence"/>
</dbReference>
<sequence length="113" mass="12974">MKLHCSVRTWEVGIVRVKITASEDEISLDENNKGDSYVLKLAGYSLSAALCLLHQCPIYSRYVWRGIGKRRQLEIEKFLMKEDHTYSQLFHSVIEPGVTEQMSDILLSVQIES</sequence>
<evidence type="ECO:0000313" key="2">
    <source>
        <dbReference type="Proteomes" id="UP001249851"/>
    </source>
</evidence>
<organism evidence="1 2">
    <name type="scientific">Acropora cervicornis</name>
    <name type="common">Staghorn coral</name>
    <dbReference type="NCBI Taxonomy" id="6130"/>
    <lineage>
        <taxon>Eukaryota</taxon>
        <taxon>Metazoa</taxon>
        <taxon>Cnidaria</taxon>
        <taxon>Anthozoa</taxon>
        <taxon>Hexacorallia</taxon>
        <taxon>Scleractinia</taxon>
        <taxon>Astrocoeniina</taxon>
        <taxon>Acroporidae</taxon>
        <taxon>Acropora</taxon>
    </lineage>
</organism>
<evidence type="ECO:0000313" key="1">
    <source>
        <dbReference type="EMBL" id="KAK2557819.1"/>
    </source>
</evidence>
<protein>
    <submittedName>
        <fullName evidence="1">Uncharacterized protein</fullName>
    </submittedName>
</protein>
<comment type="caution">
    <text evidence="1">The sequence shown here is derived from an EMBL/GenBank/DDBJ whole genome shotgun (WGS) entry which is preliminary data.</text>
</comment>
<proteinExistence type="predicted"/>
<accession>A0AAD9QAN0</accession>
<gene>
    <name evidence="1" type="ORF">P5673_019787</name>
</gene>
<dbReference type="EMBL" id="JARQWQ010000047">
    <property type="protein sequence ID" value="KAK2557819.1"/>
    <property type="molecule type" value="Genomic_DNA"/>
</dbReference>
<dbReference type="AlphaFoldDB" id="A0AAD9QAN0"/>
<reference evidence="1" key="2">
    <citation type="journal article" date="2023" name="Science">
        <title>Genomic signatures of disease resistance in endangered staghorn corals.</title>
        <authorList>
            <person name="Vollmer S.V."/>
            <person name="Selwyn J.D."/>
            <person name="Despard B.A."/>
            <person name="Roesel C.L."/>
        </authorList>
    </citation>
    <scope>NUCLEOTIDE SEQUENCE</scope>
    <source>
        <strain evidence="1">K2</strain>
    </source>
</reference>
<keyword evidence="2" id="KW-1185">Reference proteome</keyword>